<dbReference type="PANTHER" id="PTHR46796">
    <property type="entry name" value="HTH-TYPE TRANSCRIPTIONAL ACTIVATOR RHAS-RELATED"/>
    <property type="match status" value="1"/>
</dbReference>
<keyword evidence="3" id="KW-0804">Transcription</keyword>
<dbReference type="InterPro" id="IPR018060">
    <property type="entry name" value="HTH_AraC"/>
</dbReference>
<dbReference type="InterPro" id="IPR009057">
    <property type="entry name" value="Homeodomain-like_sf"/>
</dbReference>
<sequence>MEQTDPTTRDMQNHHGVSFDEWIRLVGNRFVPLVLSTIDPDGFTGNLRTRVVDGTCVTDIAASSHRVHRAPSSIRDDDPHHLKLSMQLTGTGLVMQDGRSAHLSPGDVAIYDTARPYTLEYAGQMRSLVMMFPHSMLGLSANLVPTVTAVRLRGDTGIGRVICPFMQHLAEDLDQLEGVNGARIIRSAFDLITALLSAELQSSTAREPWRVTLDAVAHYIDRHLDDPGLNTDSIARAHFISARQLQYLFQEEGETVSGYIRSRRLERCRLDLEDAAQSSRSIVQIAQAWGFIDPSHFSKLFKSTYGHGPRDHRLQHVDAASLAG</sequence>
<dbReference type="PANTHER" id="PTHR46796:SF6">
    <property type="entry name" value="ARAC SUBFAMILY"/>
    <property type="match status" value="1"/>
</dbReference>
<proteinExistence type="predicted"/>
<reference evidence="5 6" key="1">
    <citation type="submission" date="2023-03" db="EMBL/GenBank/DDBJ databases">
        <title>MT1 and MT2 Draft Genomes of Novel Species.</title>
        <authorList>
            <person name="Venkateswaran K."/>
        </authorList>
    </citation>
    <scope>NUCLEOTIDE SEQUENCE [LARGE SCALE GENOMIC DNA]</scope>
    <source>
        <strain evidence="5 6">IF8SW-P5</strain>
    </source>
</reference>
<gene>
    <name evidence="5" type="ORF">P5G46_12205</name>
</gene>
<dbReference type="Pfam" id="PF14525">
    <property type="entry name" value="AraC_binding_2"/>
    <property type="match status" value="1"/>
</dbReference>
<keyword evidence="1" id="KW-0805">Transcription regulation</keyword>
<dbReference type="EMBL" id="JAROCE010000003">
    <property type="protein sequence ID" value="MFM2721270.1"/>
    <property type="molecule type" value="Genomic_DNA"/>
</dbReference>
<dbReference type="InterPro" id="IPR050204">
    <property type="entry name" value="AraC_XylS_family_regulators"/>
</dbReference>
<dbReference type="InterPro" id="IPR035418">
    <property type="entry name" value="AraC-bd_2"/>
</dbReference>
<evidence type="ECO:0000256" key="2">
    <source>
        <dbReference type="ARBA" id="ARBA00023125"/>
    </source>
</evidence>
<feature type="domain" description="HTH araC/xylS-type" evidence="4">
    <location>
        <begin position="214"/>
        <end position="315"/>
    </location>
</feature>
<dbReference type="Gene3D" id="1.10.10.60">
    <property type="entry name" value="Homeodomain-like"/>
    <property type="match status" value="1"/>
</dbReference>
<evidence type="ECO:0000259" key="4">
    <source>
        <dbReference type="PROSITE" id="PS01124"/>
    </source>
</evidence>
<evidence type="ECO:0000313" key="5">
    <source>
        <dbReference type="EMBL" id="MFM2721270.1"/>
    </source>
</evidence>
<evidence type="ECO:0000256" key="1">
    <source>
        <dbReference type="ARBA" id="ARBA00023015"/>
    </source>
</evidence>
<protein>
    <submittedName>
        <fullName evidence="5">Helix-turn-helix domain-containing protein</fullName>
    </submittedName>
</protein>
<dbReference type="RefSeq" id="WP_375094631.1">
    <property type="nucleotide sequence ID" value="NZ_JAROCE010000003.1"/>
</dbReference>
<accession>A0ABW9GKB3</accession>
<evidence type="ECO:0000313" key="6">
    <source>
        <dbReference type="Proteomes" id="UP001630303"/>
    </source>
</evidence>
<evidence type="ECO:0000256" key="3">
    <source>
        <dbReference type="ARBA" id="ARBA00023163"/>
    </source>
</evidence>
<dbReference type="SUPFAM" id="SSF46689">
    <property type="entry name" value="Homeodomain-like"/>
    <property type="match status" value="1"/>
</dbReference>
<dbReference type="PRINTS" id="PR00032">
    <property type="entry name" value="HTHARAC"/>
</dbReference>
<dbReference type="Proteomes" id="UP001630303">
    <property type="component" value="Unassembled WGS sequence"/>
</dbReference>
<dbReference type="Pfam" id="PF12833">
    <property type="entry name" value="HTH_18"/>
    <property type="match status" value="1"/>
</dbReference>
<dbReference type="InterPro" id="IPR020449">
    <property type="entry name" value="Tscrpt_reg_AraC-type_HTH"/>
</dbReference>
<name>A0ABW9GKB3_9MICO</name>
<keyword evidence="6" id="KW-1185">Reference proteome</keyword>
<comment type="caution">
    <text evidence="5">The sequence shown here is derived from an EMBL/GenBank/DDBJ whole genome shotgun (WGS) entry which is preliminary data.</text>
</comment>
<organism evidence="5 6">
    <name type="scientific">Microbacterium mcarthurae</name>
    <dbReference type="NCBI Taxonomy" id="3035918"/>
    <lineage>
        <taxon>Bacteria</taxon>
        <taxon>Bacillati</taxon>
        <taxon>Actinomycetota</taxon>
        <taxon>Actinomycetes</taxon>
        <taxon>Micrococcales</taxon>
        <taxon>Microbacteriaceae</taxon>
        <taxon>Microbacterium</taxon>
    </lineage>
</organism>
<dbReference type="SMART" id="SM00342">
    <property type="entry name" value="HTH_ARAC"/>
    <property type="match status" value="1"/>
</dbReference>
<dbReference type="PROSITE" id="PS01124">
    <property type="entry name" value="HTH_ARAC_FAMILY_2"/>
    <property type="match status" value="1"/>
</dbReference>
<keyword evidence="2" id="KW-0238">DNA-binding</keyword>